<evidence type="ECO:0000313" key="3">
    <source>
        <dbReference type="Proteomes" id="UP000218711"/>
    </source>
</evidence>
<proteinExistence type="predicted"/>
<evidence type="ECO:0000256" key="1">
    <source>
        <dbReference type="SAM" id="Phobius"/>
    </source>
</evidence>
<evidence type="ECO:0000313" key="2">
    <source>
        <dbReference type="EMBL" id="PCS16990.1"/>
    </source>
</evidence>
<dbReference type="AlphaFoldDB" id="A0A2A5SR12"/>
<gene>
    <name evidence="2" type="ORF">RU92_GL000855</name>
</gene>
<dbReference type="EMBL" id="JXKC01000011">
    <property type="protein sequence ID" value="PCS16990.1"/>
    <property type="molecule type" value="Genomic_DNA"/>
</dbReference>
<feature type="transmembrane region" description="Helical" evidence="1">
    <location>
        <begin position="21"/>
        <end position="41"/>
    </location>
</feature>
<reference evidence="2 3" key="1">
    <citation type="submission" date="2014-12" db="EMBL/GenBank/DDBJ databases">
        <title>Draft genome sequences of 10 type strains of Lactococcus.</title>
        <authorList>
            <person name="Sun Z."/>
            <person name="Zhong Z."/>
            <person name="Liu W."/>
            <person name="Zhang W."/>
            <person name="Zhang H."/>
        </authorList>
    </citation>
    <scope>NUCLEOTIDE SEQUENCE [LARGE SCALE GENOMIC DNA]</scope>
    <source>
        <strain evidence="2 3">DSM 21502</strain>
    </source>
</reference>
<keyword evidence="1" id="KW-1133">Transmembrane helix</keyword>
<name>A0A2A5SR12_LACLC</name>
<dbReference type="Proteomes" id="UP000218711">
    <property type="component" value="Unassembled WGS sequence"/>
</dbReference>
<sequence>MALPNIIQRSVSKSGIYWSKLRVTTLIFNIILLLLTTFWLLTLPFGQ</sequence>
<keyword evidence="1" id="KW-0472">Membrane</keyword>
<protein>
    <submittedName>
        <fullName evidence="2">Uncharacterized protein</fullName>
    </submittedName>
</protein>
<keyword evidence="1" id="KW-0812">Transmembrane</keyword>
<comment type="caution">
    <text evidence="2">The sequence shown here is derived from an EMBL/GenBank/DDBJ whole genome shotgun (WGS) entry which is preliminary data.</text>
</comment>
<organism evidence="2 3">
    <name type="scientific">Lactococcus cremoris subsp. tructae</name>
    <dbReference type="NCBI Taxonomy" id="542833"/>
    <lineage>
        <taxon>Bacteria</taxon>
        <taxon>Bacillati</taxon>
        <taxon>Bacillota</taxon>
        <taxon>Bacilli</taxon>
        <taxon>Lactobacillales</taxon>
        <taxon>Streptococcaceae</taxon>
        <taxon>Lactococcus</taxon>
    </lineage>
</organism>
<accession>A0A2A5SR12</accession>